<proteinExistence type="predicted"/>
<dbReference type="AlphaFoldDB" id="A0A7S9HC34"/>
<dbReference type="PROSITE" id="PS50893">
    <property type="entry name" value="ABC_TRANSPORTER_2"/>
    <property type="match status" value="1"/>
</dbReference>
<dbReference type="EMBL" id="CP064795">
    <property type="protein sequence ID" value="QPG04745.1"/>
    <property type="molecule type" value="Genomic_DNA"/>
</dbReference>
<keyword evidence="2" id="KW-0547">Nucleotide-binding</keyword>
<evidence type="ECO:0000259" key="6">
    <source>
        <dbReference type="PROSITE" id="PS50893"/>
    </source>
</evidence>
<comment type="function">
    <text evidence="5">Part of the ABC transporter complex HmuTUV involved in hemin import. Responsible for energy coupling to the transport system.</text>
</comment>
<dbReference type="SMART" id="SM00382">
    <property type="entry name" value="AAA"/>
    <property type="match status" value="1"/>
</dbReference>
<accession>A0A7S9HC34</accession>
<dbReference type="Gene3D" id="3.40.50.300">
    <property type="entry name" value="P-loop containing nucleotide triphosphate hydrolases"/>
    <property type="match status" value="1"/>
</dbReference>
<evidence type="ECO:0000313" key="8">
    <source>
        <dbReference type="Proteomes" id="UP000595095"/>
    </source>
</evidence>
<evidence type="ECO:0000256" key="5">
    <source>
        <dbReference type="ARBA" id="ARBA00037066"/>
    </source>
</evidence>
<dbReference type="GO" id="GO:0016887">
    <property type="term" value="F:ATP hydrolysis activity"/>
    <property type="evidence" value="ECO:0007669"/>
    <property type="project" value="InterPro"/>
</dbReference>
<keyword evidence="8" id="KW-1185">Reference proteome</keyword>
<evidence type="ECO:0000256" key="1">
    <source>
        <dbReference type="ARBA" id="ARBA00022448"/>
    </source>
</evidence>
<dbReference type="KEGG" id="smaa:IT774_11105"/>
<dbReference type="Pfam" id="PF00005">
    <property type="entry name" value="ABC_tran"/>
    <property type="match status" value="1"/>
</dbReference>
<evidence type="ECO:0000256" key="2">
    <source>
        <dbReference type="ARBA" id="ARBA00022741"/>
    </source>
</evidence>
<dbReference type="InterPro" id="IPR003439">
    <property type="entry name" value="ABC_transporter-like_ATP-bd"/>
</dbReference>
<dbReference type="RefSeq" id="WP_195809837.1">
    <property type="nucleotide sequence ID" value="NZ_CP064795.1"/>
</dbReference>
<evidence type="ECO:0000313" key="7">
    <source>
        <dbReference type="EMBL" id="QPG04745.1"/>
    </source>
</evidence>
<evidence type="ECO:0000256" key="4">
    <source>
        <dbReference type="ARBA" id="ARBA00022967"/>
    </source>
</evidence>
<feature type="domain" description="ABC transporter" evidence="6">
    <location>
        <begin position="2"/>
        <end position="231"/>
    </location>
</feature>
<keyword evidence="4" id="KW-1278">Translocase</keyword>
<keyword evidence="1" id="KW-0813">Transport</keyword>
<gene>
    <name evidence="7" type="ORF">IT774_11105</name>
</gene>
<name>A0A7S9HC34_9ALTE</name>
<sequence>MLELQHAHVAGRLEDINLVVTGGQHWHVLGENGAGKSTLLQVMAGLLETGSGNCWLNEHNTSDYTLPHLARFRAYHAQQHVLPFDIPAQQFISFYGQPLNTTTLPGALEQALEVAALLSKPLTRLSGGELQRINLTRALWQVWPAIAEGQGLLVLDEPLQGLDIRHQLTFMALIRQLVVNGNTVVLSSHDLNISARFASHAVLLKHGRIVERGNIEQVCTKANLAQAFGLVFDISNNQNALQIQPQWPPEAR</sequence>
<dbReference type="Proteomes" id="UP000595095">
    <property type="component" value="Chromosome"/>
</dbReference>
<protein>
    <submittedName>
        <fullName evidence="7">ATP-binding cassette domain-containing protein</fullName>
    </submittedName>
</protein>
<dbReference type="GO" id="GO:0005524">
    <property type="term" value="F:ATP binding"/>
    <property type="evidence" value="ECO:0007669"/>
    <property type="project" value="UniProtKB-KW"/>
</dbReference>
<dbReference type="PANTHER" id="PTHR42794:SF1">
    <property type="entry name" value="HEMIN IMPORT ATP-BINDING PROTEIN HMUV"/>
    <property type="match status" value="1"/>
</dbReference>
<dbReference type="InterPro" id="IPR027417">
    <property type="entry name" value="P-loop_NTPase"/>
</dbReference>
<reference evidence="7 8" key="1">
    <citation type="submission" date="2020-11" db="EMBL/GenBank/DDBJ databases">
        <title>Complete genome sequence for Salinimonas sp. strain G2-b.</title>
        <authorList>
            <person name="Park S.-J."/>
        </authorList>
    </citation>
    <scope>NUCLEOTIDE SEQUENCE [LARGE SCALE GENOMIC DNA]</scope>
    <source>
        <strain evidence="7 8">G2-b</strain>
    </source>
</reference>
<dbReference type="SUPFAM" id="SSF52540">
    <property type="entry name" value="P-loop containing nucleoside triphosphate hydrolases"/>
    <property type="match status" value="1"/>
</dbReference>
<organism evidence="7 8">
    <name type="scientific">Salinimonas marina</name>
    <dbReference type="NCBI Taxonomy" id="2785918"/>
    <lineage>
        <taxon>Bacteria</taxon>
        <taxon>Pseudomonadati</taxon>
        <taxon>Pseudomonadota</taxon>
        <taxon>Gammaproteobacteria</taxon>
        <taxon>Alteromonadales</taxon>
        <taxon>Alteromonadaceae</taxon>
        <taxon>Alteromonas/Salinimonas group</taxon>
        <taxon>Salinimonas</taxon>
    </lineage>
</organism>
<evidence type="ECO:0000256" key="3">
    <source>
        <dbReference type="ARBA" id="ARBA00022840"/>
    </source>
</evidence>
<keyword evidence="3 7" id="KW-0067">ATP-binding</keyword>
<dbReference type="PANTHER" id="PTHR42794">
    <property type="entry name" value="HEMIN IMPORT ATP-BINDING PROTEIN HMUV"/>
    <property type="match status" value="1"/>
</dbReference>
<dbReference type="InterPro" id="IPR003593">
    <property type="entry name" value="AAA+_ATPase"/>
</dbReference>